<dbReference type="InterPro" id="IPR037682">
    <property type="entry name" value="TonB_C"/>
</dbReference>
<keyword evidence="7" id="KW-0653">Protein transport</keyword>
<evidence type="ECO:0000256" key="1">
    <source>
        <dbReference type="ARBA" id="ARBA00004383"/>
    </source>
</evidence>
<keyword evidence="4" id="KW-1003">Cell membrane</keyword>
<keyword evidence="3" id="KW-0813">Transport</keyword>
<gene>
    <name evidence="11" type="ORF">Q5H92_02030</name>
</gene>
<keyword evidence="5" id="KW-0997">Cell inner membrane</keyword>
<dbReference type="RefSeq" id="WP_305009795.1">
    <property type="nucleotide sequence ID" value="NZ_JAUQSX010000001.1"/>
</dbReference>
<comment type="similarity">
    <text evidence="2">Belongs to the TonB family.</text>
</comment>
<evidence type="ECO:0000256" key="6">
    <source>
        <dbReference type="ARBA" id="ARBA00022692"/>
    </source>
</evidence>
<organism evidence="11 12">
    <name type="scientific">Hymenobacter mellowenesis</name>
    <dbReference type="NCBI Taxonomy" id="3063995"/>
    <lineage>
        <taxon>Bacteria</taxon>
        <taxon>Pseudomonadati</taxon>
        <taxon>Bacteroidota</taxon>
        <taxon>Cytophagia</taxon>
        <taxon>Cytophagales</taxon>
        <taxon>Hymenobacteraceae</taxon>
        <taxon>Hymenobacter</taxon>
    </lineage>
</organism>
<accession>A0ABT9A6G6</accession>
<feature type="domain" description="TonB C-terminal" evidence="10">
    <location>
        <begin position="157"/>
        <end position="248"/>
    </location>
</feature>
<evidence type="ECO:0000256" key="4">
    <source>
        <dbReference type="ARBA" id="ARBA00022475"/>
    </source>
</evidence>
<protein>
    <submittedName>
        <fullName evidence="11">Energy transducer TonB</fullName>
    </submittedName>
</protein>
<dbReference type="InterPro" id="IPR051045">
    <property type="entry name" value="TonB-dependent_transducer"/>
</dbReference>
<proteinExistence type="inferred from homology"/>
<evidence type="ECO:0000256" key="3">
    <source>
        <dbReference type="ARBA" id="ARBA00022448"/>
    </source>
</evidence>
<evidence type="ECO:0000256" key="5">
    <source>
        <dbReference type="ARBA" id="ARBA00022519"/>
    </source>
</evidence>
<comment type="subcellular location">
    <subcellularLocation>
        <location evidence="1">Cell inner membrane</location>
        <topology evidence="1">Single-pass membrane protein</topology>
        <orientation evidence="1">Periplasmic side</orientation>
    </subcellularLocation>
</comment>
<comment type="caution">
    <text evidence="11">The sequence shown here is derived from an EMBL/GenBank/DDBJ whole genome shotgun (WGS) entry which is preliminary data.</text>
</comment>
<dbReference type="PROSITE" id="PS52015">
    <property type="entry name" value="TONB_CTD"/>
    <property type="match status" value="1"/>
</dbReference>
<reference evidence="11" key="1">
    <citation type="submission" date="2023-07" db="EMBL/GenBank/DDBJ databases">
        <authorList>
            <person name="Kim M.K."/>
        </authorList>
    </citation>
    <scope>NUCLEOTIDE SEQUENCE</scope>
    <source>
        <strain evidence="11">M29</strain>
    </source>
</reference>
<evidence type="ECO:0000256" key="2">
    <source>
        <dbReference type="ARBA" id="ARBA00006555"/>
    </source>
</evidence>
<evidence type="ECO:0000313" key="12">
    <source>
        <dbReference type="Proteomes" id="UP001167796"/>
    </source>
</evidence>
<keyword evidence="9" id="KW-0472">Membrane</keyword>
<evidence type="ECO:0000313" key="11">
    <source>
        <dbReference type="EMBL" id="MDO7845118.1"/>
    </source>
</evidence>
<dbReference type="NCBIfam" id="TIGR01352">
    <property type="entry name" value="tonB_Cterm"/>
    <property type="match status" value="1"/>
</dbReference>
<dbReference type="EMBL" id="JAUQSX010000001">
    <property type="protein sequence ID" value="MDO7845118.1"/>
    <property type="molecule type" value="Genomic_DNA"/>
</dbReference>
<keyword evidence="8" id="KW-1133">Transmembrane helix</keyword>
<evidence type="ECO:0000259" key="10">
    <source>
        <dbReference type="PROSITE" id="PS52015"/>
    </source>
</evidence>
<evidence type="ECO:0000256" key="8">
    <source>
        <dbReference type="ARBA" id="ARBA00022989"/>
    </source>
</evidence>
<keyword evidence="6" id="KW-0812">Transmembrane</keyword>
<dbReference type="PANTHER" id="PTHR33446:SF2">
    <property type="entry name" value="PROTEIN TONB"/>
    <property type="match status" value="1"/>
</dbReference>
<keyword evidence="12" id="KW-1185">Reference proteome</keyword>
<sequence length="248" mass="27194">MFLQLPTFNAALNPCPVDRAAFAAHPTGHFCSQCQRVVQDFSHSTDPLADLAAARAASPDGRVCGRFGAAQVQAPPPPKLTQRLRWFLVALGLVLAQGLSAREALAQVRRGIDYTQEIAKNRSERLAAVKRDSAESAQHLNQVYGAVIEEMPSFRGGGNREVVNYIQQQVVWPRQDGKIVQAQGRVFASFTVDASGRVCHPKIVKSLQPLFDAEVLRVLRIMPNFKPGRQNGKSVAVDMVVPVTFKLK</sequence>
<evidence type="ECO:0000256" key="9">
    <source>
        <dbReference type="ARBA" id="ARBA00023136"/>
    </source>
</evidence>
<dbReference type="Pfam" id="PF03544">
    <property type="entry name" value="TonB_C"/>
    <property type="match status" value="1"/>
</dbReference>
<dbReference type="InterPro" id="IPR006260">
    <property type="entry name" value="TonB/TolA_C"/>
</dbReference>
<dbReference type="SUPFAM" id="SSF74653">
    <property type="entry name" value="TolA/TonB C-terminal domain"/>
    <property type="match status" value="1"/>
</dbReference>
<dbReference type="Gene3D" id="3.30.1150.10">
    <property type="match status" value="1"/>
</dbReference>
<evidence type="ECO:0000256" key="7">
    <source>
        <dbReference type="ARBA" id="ARBA00022927"/>
    </source>
</evidence>
<name>A0ABT9A6G6_9BACT</name>
<dbReference type="Proteomes" id="UP001167796">
    <property type="component" value="Unassembled WGS sequence"/>
</dbReference>
<dbReference type="PANTHER" id="PTHR33446">
    <property type="entry name" value="PROTEIN TONB-RELATED"/>
    <property type="match status" value="1"/>
</dbReference>